<proteinExistence type="predicted"/>
<protein>
    <submittedName>
        <fullName evidence="1">Uncharacterized protein</fullName>
    </submittedName>
</protein>
<dbReference type="EMBL" id="JAMWYS010000057">
    <property type="protein sequence ID" value="MCO4294351.1"/>
    <property type="molecule type" value="Genomic_DNA"/>
</dbReference>
<dbReference type="Proteomes" id="UP001155182">
    <property type="component" value="Unassembled WGS sequence"/>
</dbReference>
<name>A0A9X2F4W4_9SPHI</name>
<reference evidence="1" key="1">
    <citation type="submission" date="2022-06" db="EMBL/GenBank/DDBJ databases">
        <title>Solitalea sp. MAHUQ-68 isolated from rhizospheric soil.</title>
        <authorList>
            <person name="Huq M.A."/>
        </authorList>
    </citation>
    <scope>NUCLEOTIDE SEQUENCE</scope>
    <source>
        <strain evidence="1">MAHUQ-68</strain>
    </source>
</reference>
<accession>A0A9X2F4W4</accession>
<dbReference type="AlphaFoldDB" id="A0A9X2F4W4"/>
<dbReference type="RefSeq" id="WP_252589386.1">
    <property type="nucleotide sequence ID" value="NZ_JAMWYS010000057.1"/>
</dbReference>
<organism evidence="1 2">
    <name type="scientific">Solitalea agri</name>
    <dbReference type="NCBI Taxonomy" id="2953739"/>
    <lineage>
        <taxon>Bacteria</taxon>
        <taxon>Pseudomonadati</taxon>
        <taxon>Bacteroidota</taxon>
        <taxon>Sphingobacteriia</taxon>
        <taxon>Sphingobacteriales</taxon>
        <taxon>Sphingobacteriaceae</taxon>
        <taxon>Solitalea</taxon>
    </lineage>
</organism>
<gene>
    <name evidence="1" type="ORF">NF867_15930</name>
</gene>
<keyword evidence="2" id="KW-1185">Reference proteome</keyword>
<evidence type="ECO:0000313" key="1">
    <source>
        <dbReference type="EMBL" id="MCO4294351.1"/>
    </source>
</evidence>
<comment type="caution">
    <text evidence="1">The sequence shown here is derived from an EMBL/GenBank/DDBJ whole genome shotgun (WGS) entry which is preliminary data.</text>
</comment>
<evidence type="ECO:0000313" key="2">
    <source>
        <dbReference type="Proteomes" id="UP001155182"/>
    </source>
</evidence>
<sequence length="73" mass="8653">MRTVKVNPKATQLRFRAIKEKEKPSIVFHVDSIGSRNNAEFENNHLSQLIRFSDKLHERWDDLLDNFDDLSLK</sequence>